<dbReference type="InterPro" id="IPR027470">
    <property type="entry name" value="Cation_efflux_CTD"/>
</dbReference>
<evidence type="ECO:0000256" key="4">
    <source>
        <dbReference type="ARBA" id="ARBA00022692"/>
    </source>
</evidence>
<dbReference type="Proteomes" id="UP001595962">
    <property type="component" value="Unassembled WGS sequence"/>
</dbReference>
<feature type="transmembrane region" description="Helical" evidence="10">
    <location>
        <begin position="158"/>
        <end position="181"/>
    </location>
</feature>
<dbReference type="InterPro" id="IPR002524">
    <property type="entry name" value="Cation_efflux"/>
</dbReference>
<dbReference type="Pfam" id="PF01545">
    <property type="entry name" value="Cation_efflux"/>
    <property type="match status" value="1"/>
</dbReference>
<evidence type="ECO:0000256" key="3">
    <source>
        <dbReference type="ARBA" id="ARBA00022448"/>
    </source>
</evidence>
<dbReference type="EMBL" id="JBHSGB010000005">
    <property type="protein sequence ID" value="MFC4654482.1"/>
    <property type="molecule type" value="Genomic_DNA"/>
</dbReference>
<feature type="domain" description="Cation efflux protein cytoplasmic" evidence="12">
    <location>
        <begin position="220"/>
        <end position="263"/>
    </location>
</feature>
<keyword evidence="6" id="KW-0406">Ion transport</keyword>
<keyword evidence="4 10" id="KW-0812">Transmembrane</keyword>
<comment type="subcellular location">
    <subcellularLocation>
        <location evidence="1">Membrane</location>
        <topology evidence="1">Multi-pass membrane protein</topology>
    </subcellularLocation>
</comment>
<feature type="compositionally biased region" description="Basic residues" evidence="9">
    <location>
        <begin position="8"/>
        <end position="19"/>
    </location>
</feature>
<feature type="transmembrane region" description="Helical" evidence="10">
    <location>
        <begin position="125"/>
        <end position="146"/>
    </location>
</feature>
<evidence type="ECO:0000256" key="7">
    <source>
        <dbReference type="ARBA" id="ARBA00022989"/>
    </source>
</evidence>
<protein>
    <submittedName>
        <fullName evidence="13">Cation diffusion facilitator family transporter</fullName>
    </submittedName>
</protein>
<feature type="transmembrane region" description="Helical" evidence="10">
    <location>
        <begin position="92"/>
        <end position="113"/>
    </location>
</feature>
<feature type="domain" description="Cation efflux protein transmembrane" evidence="11">
    <location>
        <begin position="28"/>
        <end position="212"/>
    </location>
</feature>
<comment type="caution">
    <text evidence="13">The sequence shown here is derived from an EMBL/GenBank/DDBJ whole genome shotgun (WGS) entry which is preliminary data.</text>
</comment>
<dbReference type="NCBIfam" id="TIGR01297">
    <property type="entry name" value="CDF"/>
    <property type="match status" value="1"/>
</dbReference>
<name>A0ABV9JIF2_9GAMM</name>
<dbReference type="RefSeq" id="WP_377332406.1">
    <property type="nucleotide sequence ID" value="NZ_JBHSGB010000005.1"/>
</dbReference>
<keyword evidence="8 10" id="KW-0472">Membrane</keyword>
<keyword evidence="3" id="KW-0813">Transport</keyword>
<evidence type="ECO:0000256" key="2">
    <source>
        <dbReference type="ARBA" id="ARBA00008873"/>
    </source>
</evidence>
<proteinExistence type="inferred from homology"/>
<dbReference type="Gene3D" id="1.20.1510.10">
    <property type="entry name" value="Cation efflux protein transmembrane domain"/>
    <property type="match status" value="1"/>
</dbReference>
<feature type="transmembrane region" description="Helical" evidence="10">
    <location>
        <begin position="31"/>
        <end position="55"/>
    </location>
</feature>
<reference evidence="14" key="1">
    <citation type="journal article" date="2019" name="Int. J. Syst. Evol. Microbiol.">
        <title>The Global Catalogue of Microorganisms (GCM) 10K type strain sequencing project: providing services to taxonomists for standard genome sequencing and annotation.</title>
        <authorList>
            <consortium name="The Broad Institute Genomics Platform"/>
            <consortium name="The Broad Institute Genome Sequencing Center for Infectious Disease"/>
            <person name="Wu L."/>
            <person name="Ma J."/>
        </authorList>
    </citation>
    <scope>NUCLEOTIDE SEQUENCE [LARGE SCALE GENOMIC DNA]</scope>
    <source>
        <strain evidence="14">DT28</strain>
    </source>
</reference>
<accession>A0ABV9JIF2</accession>
<comment type="similarity">
    <text evidence="2">Belongs to the cation diffusion facilitator (CDF) transporter (TC 2.A.4) family. SLC30A subfamily.</text>
</comment>
<keyword evidence="14" id="KW-1185">Reference proteome</keyword>
<keyword evidence="6" id="KW-0864">Zinc transport</keyword>
<organism evidence="13 14">
    <name type="scientific">Rheinheimera marina</name>
    <dbReference type="NCBI Taxonomy" id="1774958"/>
    <lineage>
        <taxon>Bacteria</taxon>
        <taxon>Pseudomonadati</taxon>
        <taxon>Pseudomonadota</taxon>
        <taxon>Gammaproteobacteria</taxon>
        <taxon>Chromatiales</taxon>
        <taxon>Chromatiaceae</taxon>
        <taxon>Rheinheimera</taxon>
    </lineage>
</organism>
<evidence type="ECO:0000256" key="6">
    <source>
        <dbReference type="ARBA" id="ARBA00022906"/>
    </source>
</evidence>
<evidence type="ECO:0000259" key="11">
    <source>
        <dbReference type="Pfam" id="PF01545"/>
    </source>
</evidence>
<dbReference type="PANTHER" id="PTHR45820:SF4">
    <property type="entry name" value="ZINC TRANSPORTER 63C, ISOFORM F"/>
    <property type="match status" value="1"/>
</dbReference>
<evidence type="ECO:0000313" key="14">
    <source>
        <dbReference type="Proteomes" id="UP001595962"/>
    </source>
</evidence>
<feature type="transmembrane region" description="Helical" evidence="10">
    <location>
        <begin position="187"/>
        <end position="205"/>
    </location>
</feature>
<dbReference type="Pfam" id="PF16916">
    <property type="entry name" value="ZT_dimer"/>
    <property type="match status" value="1"/>
</dbReference>
<keyword evidence="7 10" id="KW-1133">Transmembrane helix</keyword>
<feature type="region of interest" description="Disordered" evidence="9">
    <location>
        <begin position="1"/>
        <end position="21"/>
    </location>
</feature>
<dbReference type="SUPFAM" id="SSF161111">
    <property type="entry name" value="Cation efflux protein transmembrane domain-like"/>
    <property type="match status" value="1"/>
</dbReference>
<evidence type="ECO:0000256" key="10">
    <source>
        <dbReference type="SAM" id="Phobius"/>
    </source>
</evidence>
<evidence type="ECO:0000259" key="12">
    <source>
        <dbReference type="Pfam" id="PF16916"/>
    </source>
</evidence>
<evidence type="ECO:0000256" key="8">
    <source>
        <dbReference type="ARBA" id="ARBA00023136"/>
    </source>
</evidence>
<dbReference type="InterPro" id="IPR058533">
    <property type="entry name" value="Cation_efflux_TM"/>
</dbReference>
<sequence length="302" mass="33757">MPHDHSSHSHHHGHSHGHHHGSETGNIAVAFWLNFCFSIIELIGGLMTNSVAILADAMHDLGDSMAIAFAWVAAKISGKAPNQRYSYGYRRWSLLSALVNSLILVVGSLWILIEAVPRLWEPVLPHAPGMMALAVLGVVVNGAAVLKLRLGKTQNEQVLTWHLLEDVFGWVAVLLGSLLIYLTGWAVIDPLLSIGFTLFILLNVWRNLRRTFGLFLQISPDPAMTQELEDKLKALSFVSDVHHLHLWSLDGEKHVLTAHLVLTDAEHQLPDYKLEIRQLLAPYQLQHTTIEFEFASEACRDH</sequence>
<evidence type="ECO:0000256" key="9">
    <source>
        <dbReference type="SAM" id="MobiDB-lite"/>
    </source>
</evidence>
<gene>
    <name evidence="13" type="ORF">ACFO3I_05530</name>
</gene>
<evidence type="ECO:0000256" key="5">
    <source>
        <dbReference type="ARBA" id="ARBA00022833"/>
    </source>
</evidence>
<keyword evidence="5" id="KW-0862">Zinc</keyword>
<evidence type="ECO:0000313" key="13">
    <source>
        <dbReference type="EMBL" id="MFC4654482.1"/>
    </source>
</evidence>
<dbReference type="PANTHER" id="PTHR45820">
    <property type="entry name" value="FI23527P1"/>
    <property type="match status" value="1"/>
</dbReference>
<dbReference type="InterPro" id="IPR027469">
    <property type="entry name" value="Cation_efflux_TMD_sf"/>
</dbReference>
<evidence type="ECO:0000256" key="1">
    <source>
        <dbReference type="ARBA" id="ARBA00004141"/>
    </source>
</evidence>